<feature type="transmembrane region" description="Helical" evidence="8">
    <location>
        <begin position="208"/>
        <end position="228"/>
    </location>
</feature>
<feature type="transmembrane region" description="Helical" evidence="8">
    <location>
        <begin position="12"/>
        <end position="34"/>
    </location>
</feature>
<proteinExistence type="inferred from homology"/>
<name>A0A7C3I3Y0_MEIRU</name>
<dbReference type="PANTHER" id="PTHR34979">
    <property type="entry name" value="INNER MEMBRANE PROTEIN YGAZ"/>
    <property type="match status" value="1"/>
</dbReference>
<evidence type="ECO:0000256" key="2">
    <source>
        <dbReference type="ARBA" id="ARBA00010735"/>
    </source>
</evidence>
<evidence type="ECO:0000256" key="6">
    <source>
        <dbReference type="ARBA" id="ARBA00022989"/>
    </source>
</evidence>
<comment type="subcellular location">
    <subcellularLocation>
        <location evidence="1">Cell membrane</location>
        <topology evidence="1">Multi-pass membrane protein</topology>
    </subcellularLocation>
</comment>
<evidence type="ECO:0000256" key="4">
    <source>
        <dbReference type="ARBA" id="ARBA00022475"/>
    </source>
</evidence>
<dbReference type="Pfam" id="PF03591">
    <property type="entry name" value="AzlC"/>
    <property type="match status" value="1"/>
</dbReference>
<evidence type="ECO:0000313" key="9">
    <source>
        <dbReference type="EMBL" id="HFG20684.1"/>
    </source>
</evidence>
<evidence type="ECO:0000256" key="7">
    <source>
        <dbReference type="ARBA" id="ARBA00023136"/>
    </source>
</evidence>
<dbReference type="InterPro" id="IPR011606">
    <property type="entry name" value="Brnchd-chn_aa_trnsp_permease"/>
</dbReference>
<feature type="transmembrane region" description="Helical" evidence="8">
    <location>
        <begin position="137"/>
        <end position="160"/>
    </location>
</feature>
<evidence type="ECO:0000256" key="8">
    <source>
        <dbReference type="SAM" id="Phobius"/>
    </source>
</evidence>
<organism evidence="9">
    <name type="scientific">Meiothermus ruber</name>
    <dbReference type="NCBI Taxonomy" id="277"/>
    <lineage>
        <taxon>Bacteria</taxon>
        <taxon>Thermotogati</taxon>
        <taxon>Deinococcota</taxon>
        <taxon>Deinococci</taxon>
        <taxon>Thermales</taxon>
        <taxon>Thermaceae</taxon>
        <taxon>Meiothermus</taxon>
    </lineage>
</organism>
<reference evidence="9" key="1">
    <citation type="journal article" date="2020" name="mSystems">
        <title>Genome- and Community-Level Interaction Insights into Carbon Utilization and Element Cycling Functions of Hydrothermarchaeota in Hydrothermal Sediment.</title>
        <authorList>
            <person name="Zhou Z."/>
            <person name="Liu Y."/>
            <person name="Xu W."/>
            <person name="Pan J."/>
            <person name="Luo Z.H."/>
            <person name="Li M."/>
        </authorList>
    </citation>
    <scope>NUCLEOTIDE SEQUENCE [LARGE SCALE GENOMIC DNA]</scope>
    <source>
        <strain evidence="9">SpSt-524</strain>
    </source>
</reference>
<feature type="transmembrane region" description="Helical" evidence="8">
    <location>
        <begin position="71"/>
        <end position="89"/>
    </location>
</feature>
<dbReference type="EMBL" id="DSWI01000016">
    <property type="protein sequence ID" value="HFG20684.1"/>
    <property type="molecule type" value="Genomic_DNA"/>
</dbReference>
<feature type="transmembrane region" description="Helical" evidence="8">
    <location>
        <begin position="46"/>
        <end position="65"/>
    </location>
</feature>
<comment type="caution">
    <text evidence="9">The sequence shown here is derived from an EMBL/GenBank/DDBJ whole genome shotgun (WGS) entry which is preliminary data.</text>
</comment>
<evidence type="ECO:0000256" key="1">
    <source>
        <dbReference type="ARBA" id="ARBA00004651"/>
    </source>
</evidence>
<comment type="similarity">
    <text evidence="2">Belongs to the AzlC family.</text>
</comment>
<feature type="transmembrane region" description="Helical" evidence="8">
    <location>
        <begin position="167"/>
        <end position="188"/>
    </location>
</feature>
<evidence type="ECO:0000256" key="5">
    <source>
        <dbReference type="ARBA" id="ARBA00022692"/>
    </source>
</evidence>
<dbReference type="PANTHER" id="PTHR34979:SF1">
    <property type="entry name" value="INNER MEMBRANE PROTEIN YGAZ"/>
    <property type="match status" value="1"/>
</dbReference>
<keyword evidence="6 8" id="KW-1133">Transmembrane helix</keyword>
<keyword evidence="4" id="KW-1003">Cell membrane</keyword>
<evidence type="ECO:0000256" key="3">
    <source>
        <dbReference type="ARBA" id="ARBA00022448"/>
    </source>
</evidence>
<sequence length="237" mass="24965">MAVDALPSTPRAAFWRGVLASLPVSVGTVPFGLITGIAGIKAGLNAVEVTLMSGLVFAGAAQLVALQLMGAGASIFFVWLATLVVNLRYLMYSSALAKPLEALSGRMKLLAAFLMVDQNFALALNQYGRLGPRLTPWFYLGIGAVLWLGWVACTYLGALLGARLPEAWSLDFAVPLCFLVLLVPAVQSRPSLLAALVGGLVSTALMGLPYRSGLFIGALAGIWAGVWLENRMGVRGE</sequence>
<keyword evidence="5 8" id="KW-0812">Transmembrane</keyword>
<accession>A0A7C3I3Y0</accession>
<gene>
    <name evidence="9" type="ORF">ENS82_08205</name>
</gene>
<protein>
    <submittedName>
        <fullName evidence="9">Branched-chain amino acid ABC transporter permease</fullName>
    </submittedName>
</protein>
<keyword evidence="3" id="KW-0813">Transport</keyword>
<keyword evidence="7 8" id="KW-0472">Membrane</keyword>
<dbReference type="GO" id="GO:1903785">
    <property type="term" value="P:L-valine transmembrane transport"/>
    <property type="evidence" value="ECO:0007669"/>
    <property type="project" value="TreeGrafter"/>
</dbReference>
<dbReference type="AlphaFoldDB" id="A0A7C3I3Y0"/>
<dbReference type="GO" id="GO:0005886">
    <property type="term" value="C:plasma membrane"/>
    <property type="evidence" value="ECO:0007669"/>
    <property type="project" value="UniProtKB-SubCell"/>
</dbReference>